<dbReference type="KEGG" id="uma:UMAG_05893"/>
<dbReference type="GeneID" id="23565652"/>
<name>A0A0D1DU87_MYCMD</name>
<evidence type="ECO:0000256" key="2">
    <source>
        <dbReference type="ARBA" id="ARBA00022857"/>
    </source>
</evidence>
<dbReference type="OMA" id="WISYYLP"/>
<accession>A0A0D1DU87</accession>
<dbReference type="VEuPathDB" id="FungiDB:UMAG_05893"/>
<comment type="similarity">
    <text evidence="1 4">Belongs to the short-chain dehydrogenases/reductases (SDR) family.</text>
</comment>
<dbReference type="GO" id="GO:0005783">
    <property type="term" value="C:endoplasmic reticulum"/>
    <property type="evidence" value="ECO:0000318"/>
    <property type="project" value="GO_Central"/>
</dbReference>
<dbReference type="PROSITE" id="PS00061">
    <property type="entry name" value="ADH_SHORT"/>
    <property type="match status" value="1"/>
</dbReference>
<reference evidence="5 6" key="1">
    <citation type="journal article" date="2006" name="Nature">
        <title>Insights from the genome of the biotrophic fungal plant pathogen Ustilago maydis.</title>
        <authorList>
            <person name="Kamper J."/>
            <person name="Kahmann R."/>
            <person name="Bolker M."/>
            <person name="Ma L.J."/>
            <person name="Brefort T."/>
            <person name="Saville B.J."/>
            <person name="Banuett F."/>
            <person name="Kronstad J.W."/>
            <person name="Gold S.E."/>
            <person name="Muller O."/>
            <person name="Perlin M.H."/>
            <person name="Wosten H.A."/>
            <person name="de Vries R."/>
            <person name="Ruiz-Herrera J."/>
            <person name="Reynaga-Pena C.G."/>
            <person name="Snetselaar K."/>
            <person name="McCann M."/>
            <person name="Perez-Martin J."/>
            <person name="Feldbrugge M."/>
            <person name="Basse C.W."/>
            <person name="Steinberg G."/>
            <person name="Ibeas J.I."/>
            <person name="Holloman W."/>
            <person name="Guzman P."/>
            <person name="Farman M."/>
            <person name="Stajich J.E."/>
            <person name="Sentandreu R."/>
            <person name="Gonzalez-Prieto J.M."/>
            <person name="Kennell J.C."/>
            <person name="Molina L."/>
            <person name="Schirawski J."/>
            <person name="Mendoza-Mendoza A."/>
            <person name="Greilinger D."/>
            <person name="Munch K."/>
            <person name="Rossel N."/>
            <person name="Scherer M."/>
            <person name="Vranes M."/>
            <person name="Ladendorf O."/>
            <person name="Vincon V."/>
            <person name="Fuchs U."/>
            <person name="Sandrock B."/>
            <person name="Meng S."/>
            <person name="Ho E.C."/>
            <person name="Cahill M.J."/>
            <person name="Boyce K.J."/>
            <person name="Klose J."/>
            <person name="Klosterman S.J."/>
            <person name="Deelstra H.J."/>
            <person name="Ortiz-Castellanos L."/>
            <person name="Li W."/>
            <person name="Sanchez-Alonso P."/>
            <person name="Schreier P.H."/>
            <person name="Hauser-Hahn I."/>
            <person name="Vaupel M."/>
            <person name="Koopmann E."/>
            <person name="Friedrich G."/>
            <person name="Voss H."/>
            <person name="Schluter T."/>
            <person name="Margolis J."/>
            <person name="Platt D."/>
            <person name="Swimmer C."/>
            <person name="Gnirke A."/>
            <person name="Chen F."/>
            <person name="Vysotskaia V."/>
            <person name="Mannhaupt G."/>
            <person name="Guldener U."/>
            <person name="Munsterkotter M."/>
            <person name="Haase D."/>
            <person name="Oesterheld M."/>
            <person name="Mewes H.W."/>
            <person name="Mauceli E.W."/>
            <person name="DeCaprio D."/>
            <person name="Wade C.M."/>
            <person name="Butler J."/>
            <person name="Young S."/>
            <person name="Jaffe D.B."/>
            <person name="Calvo S."/>
            <person name="Nusbaum C."/>
            <person name="Galagan J."/>
            <person name="Birren B.W."/>
        </authorList>
    </citation>
    <scope>NUCLEOTIDE SEQUENCE [LARGE SCALE GENOMIC DNA]</scope>
    <source>
        <strain evidence="6">DSM 14603 / FGSC 9021 / UM521</strain>
    </source>
</reference>
<dbReference type="GO" id="GO:0006654">
    <property type="term" value="P:phosphatidic acid biosynthetic process"/>
    <property type="evidence" value="ECO:0000318"/>
    <property type="project" value="GO_Central"/>
</dbReference>
<evidence type="ECO:0000256" key="4">
    <source>
        <dbReference type="RuleBase" id="RU000363"/>
    </source>
</evidence>
<organism evidence="5 6">
    <name type="scientific">Mycosarcoma maydis</name>
    <name type="common">Corn smut fungus</name>
    <name type="synonym">Ustilago maydis</name>
    <dbReference type="NCBI Taxonomy" id="5270"/>
    <lineage>
        <taxon>Eukaryota</taxon>
        <taxon>Fungi</taxon>
        <taxon>Dikarya</taxon>
        <taxon>Basidiomycota</taxon>
        <taxon>Ustilaginomycotina</taxon>
        <taxon>Ustilaginomycetes</taxon>
        <taxon>Ustilaginales</taxon>
        <taxon>Ustilaginaceae</taxon>
        <taxon>Mycosarcoma</taxon>
    </lineage>
</organism>
<evidence type="ECO:0000256" key="1">
    <source>
        <dbReference type="ARBA" id="ARBA00006484"/>
    </source>
</evidence>
<dbReference type="Pfam" id="PF00106">
    <property type="entry name" value="adh_short"/>
    <property type="match status" value="1"/>
</dbReference>
<keyword evidence="6" id="KW-1185">Reference proteome</keyword>
<dbReference type="PANTHER" id="PTHR44169">
    <property type="entry name" value="NADPH-DEPENDENT 1-ACYLDIHYDROXYACETONE PHOSPHATE REDUCTASE"/>
    <property type="match status" value="1"/>
</dbReference>
<dbReference type="FunCoup" id="A0A0D1DU87">
    <property type="interactions" value="75"/>
</dbReference>
<gene>
    <name evidence="5" type="ORF">UMAG_05893</name>
</gene>
<dbReference type="InterPro" id="IPR002347">
    <property type="entry name" value="SDR_fam"/>
</dbReference>
<sequence>MANLVTANDPRKVVVITGCSSGLGRSMAIEFDAQKEYRVFATARNVEALRDLPAGIERVQLDVTNTTSINDAFKAITSSTHNRIDVLINNAGVNLAVGPLIETPIDDIRKTFEANLFGLVAVTQVAAPYMIRRRSGTIVNIGSVAAIACMPFGGPYSASKSAVHAISDTLRLELSPFGVNVVVVAPGAIKSSIAENTLKNRSNSSKPSGDDGDLGYLPAESLYKHVEDLVKFRAEFSQQGEPTPSETFAKNVRQWVAATRPGAYLFTGKKSSVVWISYYLPVRVKDWILGRIFQIHRIGQNAHKNKNI</sequence>
<dbReference type="RefSeq" id="XP_011392238.1">
    <property type="nucleotide sequence ID" value="XM_011393936.1"/>
</dbReference>
<evidence type="ECO:0000313" key="6">
    <source>
        <dbReference type="Proteomes" id="UP000000561"/>
    </source>
</evidence>
<keyword evidence="3" id="KW-0560">Oxidoreductase</keyword>
<dbReference type="GO" id="GO:0000140">
    <property type="term" value="F:acylglycerone-phosphate reductase (NADP+) activity"/>
    <property type="evidence" value="ECO:0000318"/>
    <property type="project" value="GO_Central"/>
</dbReference>
<dbReference type="PANTHER" id="PTHR44169:SF6">
    <property type="entry name" value="NADPH-DEPENDENT 1-ACYLDIHYDROXYACETONE PHOSPHATE REDUCTASE"/>
    <property type="match status" value="1"/>
</dbReference>
<dbReference type="PRINTS" id="PR00081">
    <property type="entry name" value="GDHRDH"/>
</dbReference>
<dbReference type="GO" id="GO:0005811">
    <property type="term" value="C:lipid droplet"/>
    <property type="evidence" value="ECO:0000318"/>
    <property type="project" value="GO_Central"/>
</dbReference>
<protein>
    <submittedName>
        <fullName evidence="5">Uncharacterized protein</fullName>
    </submittedName>
</protein>
<dbReference type="FunFam" id="3.40.50.720:FF:000261">
    <property type="entry name" value="NADPH-dependent 1-acyldihydroxyacetone phosphate reductase"/>
    <property type="match status" value="1"/>
</dbReference>
<dbReference type="EMBL" id="CM003159">
    <property type="protein sequence ID" value="KIS66155.1"/>
    <property type="molecule type" value="Genomic_DNA"/>
</dbReference>
<dbReference type="AlphaFoldDB" id="A0A0D1DU87"/>
<dbReference type="OrthoDB" id="2102561at2759"/>
<dbReference type="InParanoid" id="A0A0D1DU87"/>
<dbReference type="GO" id="GO:0019433">
    <property type="term" value="P:triglyceride catabolic process"/>
    <property type="evidence" value="ECO:0000318"/>
    <property type="project" value="GO_Central"/>
</dbReference>
<evidence type="ECO:0000313" key="5">
    <source>
        <dbReference type="EMBL" id="KIS66155.1"/>
    </source>
</evidence>
<proteinExistence type="inferred from homology"/>
<dbReference type="PRINTS" id="PR00080">
    <property type="entry name" value="SDRFAMILY"/>
</dbReference>
<dbReference type="InterPro" id="IPR036291">
    <property type="entry name" value="NAD(P)-bd_dom_sf"/>
</dbReference>
<dbReference type="STRING" id="237631.A0A0D1DU87"/>
<dbReference type="InterPro" id="IPR020904">
    <property type="entry name" value="Sc_DH/Rdtase_CS"/>
</dbReference>
<dbReference type="GO" id="GO:0004806">
    <property type="term" value="F:triacylglycerol lipase activity"/>
    <property type="evidence" value="ECO:0000318"/>
    <property type="project" value="GO_Central"/>
</dbReference>
<dbReference type="Gene3D" id="3.40.50.720">
    <property type="entry name" value="NAD(P)-binding Rossmann-like Domain"/>
    <property type="match status" value="1"/>
</dbReference>
<keyword evidence="2" id="KW-0521">NADP</keyword>
<dbReference type="Proteomes" id="UP000000561">
    <property type="component" value="Chromosome 20"/>
</dbReference>
<dbReference type="eggNOG" id="KOG1209">
    <property type="taxonomic scope" value="Eukaryota"/>
</dbReference>
<dbReference type="CDD" id="cd05374">
    <property type="entry name" value="17beta-HSD-like_SDR_c"/>
    <property type="match status" value="1"/>
</dbReference>
<evidence type="ECO:0000256" key="3">
    <source>
        <dbReference type="ARBA" id="ARBA00023002"/>
    </source>
</evidence>
<dbReference type="SUPFAM" id="SSF51735">
    <property type="entry name" value="NAD(P)-binding Rossmann-fold domains"/>
    <property type="match status" value="1"/>
</dbReference>